<feature type="signal peptide" evidence="1">
    <location>
        <begin position="1"/>
        <end position="21"/>
    </location>
</feature>
<keyword evidence="1" id="KW-0732">Signal</keyword>
<dbReference type="Gene3D" id="1.25.40.20">
    <property type="entry name" value="Ankyrin repeat-containing domain"/>
    <property type="match status" value="1"/>
</dbReference>
<sequence length="139" mass="14203">MRRAAGLGLVLLVLGGGGALAQPAAPVCSALETRLSQSRAALEGRVLNEALFEAAALDCPETARRLLEQGASVEARNRFGGTPPQHCRGARLAGDRGGAAVAGGRISTMPTSAASRPFLGPCRRGGGAWWRSSSKPGPM</sequence>
<proteinExistence type="predicted"/>
<evidence type="ECO:0000256" key="1">
    <source>
        <dbReference type="SAM" id="SignalP"/>
    </source>
</evidence>
<organism evidence="2 3">
    <name type="scientific">Alloyangia mangrovi</name>
    <dbReference type="NCBI Taxonomy" id="1779329"/>
    <lineage>
        <taxon>Bacteria</taxon>
        <taxon>Pseudomonadati</taxon>
        <taxon>Pseudomonadota</taxon>
        <taxon>Alphaproteobacteria</taxon>
        <taxon>Rhodobacterales</taxon>
        <taxon>Roseobacteraceae</taxon>
        <taxon>Alloyangia</taxon>
    </lineage>
</organism>
<gene>
    <name evidence="2" type="ORF">CLG85_024520</name>
</gene>
<evidence type="ECO:0000313" key="2">
    <source>
        <dbReference type="EMBL" id="MCT4373282.1"/>
    </source>
</evidence>
<name>A0ABT2KUV6_9RHOB</name>
<accession>A0ABT2KUV6</accession>
<dbReference type="RefSeq" id="WP_260350214.1">
    <property type="nucleotide sequence ID" value="NZ_NTHN02000079.1"/>
</dbReference>
<reference evidence="3" key="1">
    <citation type="submission" date="2023-07" db="EMBL/GenBank/DDBJ databases">
        <title>Yangia mangrovi SAOS 153D genome.</title>
        <authorList>
            <person name="Verma A."/>
            <person name="Pal Y."/>
            <person name="Sundharam S."/>
            <person name="Bisht B."/>
            <person name="Srinivasan K."/>
        </authorList>
    </citation>
    <scope>NUCLEOTIDE SEQUENCE [LARGE SCALE GENOMIC DNA]</scope>
    <source>
        <strain evidence="3">SAOS 153D</strain>
    </source>
</reference>
<dbReference type="InterPro" id="IPR036770">
    <property type="entry name" value="Ankyrin_rpt-contain_sf"/>
</dbReference>
<comment type="caution">
    <text evidence="2">The sequence shown here is derived from an EMBL/GenBank/DDBJ whole genome shotgun (WGS) entry which is preliminary data.</text>
</comment>
<dbReference type="EMBL" id="NTHN02000079">
    <property type="protein sequence ID" value="MCT4373282.1"/>
    <property type="molecule type" value="Genomic_DNA"/>
</dbReference>
<evidence type="ECO:0000313" key="3">
    <source>
        <dbReference type="Proteomes" id="UP000217448"/>
    </source>
</evidence>
<dbReference type="SUPFAM" id="SSF48403">
    <property type="entry name" value="Ankyrin repeat"/>
    <property type="match status" value="1"/>
</dbReference>
<keyword evidence="3" id="KW-1185">Reference proteome</keyword>
<dbReference type="Proteomes" id="UP000217448">
    <property type="component" value="Unassembled WGS sequence"/>
</dbReference>
<protein>
    <submittedName>
        <fullName evidence="2">Ankyrin repeat domain-containing protein</fullName>
    </submittedName>
</protein>
<feature type="chain" id="PRO_5045839306" evidence="1">
    <location>
        <begin position="22"/>
        <end position="139"/>
    </location>
</feature>